<name>A0A412VYP8_9BACE</name>
<dbReference type="AlphaFoldDB" id="A0A412VYP8"/>
<protein>
    <recommendedName>
        <fullName evidence="3">DNA adenine methylase</fullName>
    </recommendedName>
</protein>
<sequence length="178" mass="20987">MATNITLNITATNKTSYRKQLIEEFLNEQPGTINSVTEYYYFVETLQNNNRIYLKRPTALNKGVDFEVRIENTQFRYGKHGNIISTGNRPSHDDIANDLINKKAENPTEFFHLRELLNKTYTCDQIKDSEYFQFSFTSGHSIEIIFKSLKWLFIEQDITYWNRSGRAMLYNGLSKIWD</sequence>
<organism evidence="1 2">
    <name type="scientific">Bacteroides xylanisolvens</name>
    <dbReference type="NCBI Taxonomy" id="371601"/>
    <lineage>
        <taxon>Bacteria</taxon>
        <taxon>Pseudomonadati</taxon>
        <taxon>Bacteroidota</taxon>
        <taxon>Bacteroidia</taxon>
        <taxon>Bacteroidales</taxon>
        <taxon>Bacteroidaceae</taxon>
        <taxon>Bacteroides</taxon>
    </lineage>
</organism>
<comment type="caution">
    <text evidence="1">The sequence shown here is derived from an EMBL/GenBank/DDBJ whole genome shotgun (WGS) entry which is preliminary data.</text>
</comment>
<proteinExistence type="predicted"/>
<gene>
    <name evidence="1" type="ORF">DWW25_10045</name>
</gene>
<dbReference type="Proteomes" id="UP000283369">
    <property type="component" value="Unassembled WGS sequence"/>
</dbReference>
<dbReference type="EMBL" id="QRYV01000020">
    <property type="protein sequence ID" value="RGV15000.1"/>
    <property type="molecule type" value="Genomic_DNA"/>
</dbReference>
<evidence type="ECO:0000313" key="1">
    <source>
        <dbReference type="EMBL" id="RGV15000.1"/>
    </source>
</evidence>
<accession>A0A412VYP8</accession>
<evidence type="ECO:0008006" key="3">
    <source>
        <dbReference type="Google" id="ProtNLM"/>
    </source>
</evidence>
<reference evidence="1 2" key="1">
    <citation type="submission" date="2018-08" db="EMBL/GenBank/DDBJ databases">
        <title>A genome reference for cultivated species of the human gut microbiota.</title>
        <authorList>
            <person name="Zou Y."/>
            <person name="Xue W."/>
            <person name="Luo G."/>
        </authorList>
    </citation>
    <scope>NUCLEOTIDE SEQUENCE [LARGE SCALE GENOMIC DNA]</scope>
    <source>
        <strain evidence="1 2">AF14-7</strain>
    </source>
</reference>
<dbReference type="RefSeq" id="WP_117809655.1">
    <property type="nucleotide sequence ID" value="NZ_JAQCUV010000030.1"/>
</dbReference>
<evidence type="ECO:0000313" key="2">
    <source>
        <dbReference type="Proteomes" id="UP000283369"/>
    </source>
</evidence>